<reference evidence="1" key="1">
    <citation type="submission" date="2020-04" db="EMBL/GenBank/DDBJ databases">
        <authorList>
            <person name="Alioto T."/>
            <person name="Alioto T."/>
            <person name="Gomez Garrido J."/>
        </authorList>
    </citation>
    <scope>NUCLEOTIDE SEQUENCE</scope>
    <source>
        <strain evidence="1">A484AB</strain>
    </source>
</reference>
<dbReference type="AlphaFoldDB" id="A0A6S7KSV0"/>
<accession>A0A6S7KSV0</accession>
<protein>
    <submittedName>
        <fullName evidence="1">Uncharacterized protein</fullName>
    </submittedName>
</protein>
<organism evidence="1 2">
    <name type="scientific">Paramuricea clavata</name>
    <name type="common">Red gorgonian</name>
    <name type="synonym">Violescent sea-whip</name>
    <dbReference type="NCBI Taxonomy" id="317549"/>
    <lineage>
        <taxon>Eukaryota</taxon>
        <taxon>Metazoa</taxon>
        <taxon>Cnidaria</taxon>
        <taxon>Anthozoa</taxon>
        <taxon>Octocorallia</taxon>
        <taxon>Malacalcyonacea</taxon>
        <taxon>Plexauridae</taxon>
        <taxon>Paramuricea</taxon>
    </lineage>
</organism>
<name>A0A6S7KSV0_PARCT</name>
<proteinExistence type="predicted"/>
<evidence type="ECO:0000313" key="1">
    <source>
        <dbReference type="EMBL" id="CAB4023468.1"/>
    </source>
</evidence>
<comment type="caution">
    <text evidence="1">The sequence shown here is derived from an EMBL/GenBank/DDBJ whole genome shotgun (WGS) entry which is preliminary data.</text>
</comment>
<dbReference type="EMBL" id="CACRXK020012516">
    <property type="protein sequence ID" value="CAB4023468.1"/>
    <property type="molecule type" value="Genomic_DNA"/>
</dbReference>
<dbReference type="OrthoDB" id="10557103at2759"/>
<feature type="non-terminal residue" evidence="1">
    <location>
        <position position="1"/>
    </location>
</feature>
<dbReference type="Proteomes" id="UP001152795">
    <property type="component" value="Unassembled WGS sequence"/>
</dbReference>
<evidence type="ECO:0000313" key="2">
    <source>
        <dbReference type="Proteomes" id="UP001152795"/>
    </source>
</evidence>
<keyword evidence="2" id="KW-1185">Reference proteome</keyword>
<sequence>MIMNCISANWIASACGKFNKLNKIRYPILLLVLIHLMDGGNGKSIPKVHYIHTNVCPHITPQPKVYLSNMFDTKDYFFPQYYTERKCVSPKSTSGSSQPTWATCINGQYHCVTRYRMMEFLRMPHPGNGTFASASVEVISYGDSYVPVSGISGHKRRKKAIKAFVAIISITAILTYLKLNLINKTQANNQSTKKRFRHSNPCRHVTPEPEIMLQEKFDSDDYFFPDSYKERICAAPKKSENQDQELKELQACFTDSIK</sequence>
<gene>
    <name evidence="1" type="ORF">PACLA_8A089630</name>
</gene>